<comment type="caution">
    <text evidence="2">The sequence shown here is derived from an EMBL/GenBank/DDBJ whole genome shotgun (WGS) entry which is preliminary data.</text>
</comment>
<dbReference type="PANTHER" id="PTHR21180">
    <property type="entry name" value="ENDONUCLEASE/EXONUCLEASE/PHOSPHATASE FAMILY DOMAIN-CONTAINING PROTEIN 1"/>
    <property type="match status" value="1"/>
</dbReference>
<organism evidence="2 3">
    <name type="scientific">Microbulbifer elongatus</name>
    <dbReference type="NCBI Taxonomy" id="86173"/>
    <lineage>
        <taxon>Bacteria</taxon>
        <taxon>Pseudomonadati</taxon>
        <taxon>Pseudomonadota</taxon>
        <taxon>Gammaproteobacteria</taxon>
        <taxon>Cellvibrionales</taxon>
        <taxon>Microbulbiferaceae</taxon>
        <taxon>Microbulbifer</taxon>
    </lineage>
</organism>
<dbReference type="InterPro" id="IPR004509">
    <property type="entry name" value="Competence_ComEA_HhH"/>
</dbReference>
<dbReference type="InterPro" id="IPR051675">
    <property type="entry name" value="Endo/Exo/Phosphatase_dom_1"/>
</dbReference>
<dbReference type="GO" id="GO:0003677">
    <property type="term" value="F:DNA binding"/>
    <property type="evidence" value="ECO:0007669"/>
    <property type="project" value="UniProtKB-KW"/>
</dbReference>
<accession>A0ABT1P0J4</accession>
<dbReference type="InterPro" id="IPR010994">
    <property type="entry name" value="RuvA_2-like"/>
</dbReference>
<feature type="signal peptide" evidence="1">
    <location>
        <begin position="1"/>
        <end position="26"/>
    </location>
</feature>
<evidence type="ECO:0000313" key="2">
    <source>
        <dbReference type="EMBL" id="MCQ3829646.1"/>
    </source>
</evidence>
<dbReference type="EMBL" id="JACASI010000025">
    <property type="protein sequence ID" value="MCQ3829646.1"/>
    <property type="molecule type" value="Genomic_DNA"/>
</dbReference>
<dbReference type="Gene3D" id="1.10.150.280">
    <property type="entry name" value="AF1531-like domain"/>
    <property type="match status" value="1"/>
</dbReference>
<evidence type="ECO:0000313" key="3">
    <source>
        <dbReference type="Proteomes" id="UP001205566"/>
    </source>
</evidence>
<feature type="chain" id="PRO_5045248591" evidence="1">
    <location>
        <begin position="27"/>
        <end position="99"/>
    </location>
</feature>
<reference evidence="2" key="1">
    <citation type="thesis" date="2020" institute="Technische Universitat Dresden" country="Dresden, Germany">
        <title>The Agarolytic System of Microbulbifer elongatus PORT2, Isolated from Batu Karas, Pangandaran West Java Indonesia.</title>
        <authorList>
            <person name="Anggraeni S.R."/>
        </authorList>
    </citation>
    <scope>NUCLEOTIDE SEQUENCE</scope>
    <source>
        <strain evidence="2">PORT2</strain>
    </source>
</reference>
<keyword evidence="2" id="KW-0238">DNA-binding</keyword>
<sequence length="99" mass="10775">MKLFRFPLAVLFALSMLLVNVPAVFAEEEAQAQAVQVVNLNTATAEELSAALDGVGEARAKLIVQYREENGSFSSVEELLEIKGIGVATLEKNKNRIQL</sequence>
<keyword evidence="1" id="KW-0732">Signal</keyword>
<dbReference type="SUPFAM" id="SSF47781">
    <property type="entry name" value="RuvA domain 2-like"/>
    <property type="match status" value="1"/>
</dbReference>
<name>A0ABT1P0J4_9GAMM</name>
<dbReference type="NCBIfam" id="TIGR00426">
    <property type="entry name" value="competence protein ComEA helix-hairpin-helix repeat region"/>
    <property type="match status" value="1"/>
</dbReference>
<gene>
    <name evidence="2" type="ORF">HXX02_09305</name>
</gene>
<evidence type="ECO:0000256" key="1">
    <source>
        <dbReference type="SAM" id="SignalP"/>
    </source>
</evidence>
<dbReference type="RefSeq" id="WP_255874500.1">
    <property type="nucleotide sequence ID" value="NZ_JACASI010000025.1"/>
</dbReference>
<keyword evidence="3" id="KW-1185">Reference proteome</keyword>
<dbReference type="Pfam" id="PF12836">
    <property type="entry name" value="HHH_3"/>
    <property type="match status" value="1"/>
</dbReference>
<dbReference type="PANTHER" id="PTHR21180:SF32">
    <property type="entry name" value="ENDONUCLEASE_EXONUCLEASE_PHOSPHATASE FAMILY DOMAIN-CONTAINING PROTEIN 1"/>
    <property type="match status" value="1"/>
</dbReference>
<proteinExistence type="predicted"/>
<protein>
    <submittedName>
        <fullName evidence="2">ComEA family DNA-binding protein</fullName>
    </submittedName>
</protein>
<dbReference type="Proteomes" id="UP001205566">
    <property type="component" value="Unassembled WGS sequence"/>
</dbReference>